<dbReference type="VEuPathDB" id="FungiDB:PADG_11339"/>
<protein>
    <submittedName>
        <fullName evidence="1">Uncharacterized protein</fullName>
    </submittedName>
</protein>
<evidence type="ECO:0000313" key="2">
    <source>
        <dbReference type="Proteomes" id="UP000242814"/>
    </source>
</evidence>
<name>A0A1D2JL71_PARBR</name>
<reference evidence="1 2" key="1">
    <citation type="submission" date="2016-06" db="EMBL/GenBank/DDBJ databases">
        <authorList>
            <person name="Kjaerup R.B."/>
            <person name="Dalgaard T.S."/>
            <person name="Juul-Madsen H.R."/>
        </authorList>
    </citation>
    <scope>NUCLEOTIDE SEQUENCE [LARGE SCALE GENOMIC DNA]</scope>
    <source>
        <strain evidence="1 2">Pb300</strain>
    </source>
</reference>
<organism evidence="1 2">
    <name type="scientific">Paracoccidioides brasiliensis</name>
    <dbReference type="NCBI Taxonomy" id="121759"/>
    <lineage>
        <taxon>Eukaryota</taxon>
        <taxon>Fungi</taxon>
        <taxon>Dikarya</taxon>
        <taxon>Ascomycota</taxon>
        <taxon>Pezizomycotina</taxon>
        <taxon>Eurotiomycetes</taxon>
        <taxon>Eurotiomycetidae</taxon>
        <taxon>Onygenales</taxon>
        <taxon>Ajellomycetaceae</taxon>
        <taxon>Paracoccidioides</taxon>
    </lineage>
</organism>
<dbReference type="AlphaFoldDB" id="A0A1D2JL71"/>
<sequence length="172" mass="19419">MDVPGSGSYISEGSTDKVRRADVWRLLHLSQPPKMIYIMKAARLRHGLRLGTLLSVTHWNWTLEDGTVIEDQGYESTAGDSFPEESNIDTDMIADLVFHQKSLNQEASRVASLDIFRWVTVNGEGTPPEKVYRDAWVQFGDDSDEETDVSNDDNSACYERGDRVGEWHGQII</sequence>
<evidence type="ECO:0000313" key="1">
    <source>
        <dbReference type="EMBL" id="ODH40567.1"/>
    </source>
</evidence>
<dbReference type="EMBL" id="LZYO01000040">
    <property type="protein sequence ID" value="ODH40567.1"/>
    <property type="molecule type" value="Genomic_DNA"/>
</dbReference>
<accession>A0A1D2JL71</accession>
<dbReference type="Proteomes" id="UP000242814">
    <property type="component" value="Unassembled WGS sequence"/>
</dbReference>
<comment type="caution">
    <text evidence="1">The sequence shown here is derived from an EMBL/GenBank/DDBJ whole genome shotgun (WGS) entry which is preliminary data.</text>
</comment>
<proteinExistence type="predicted"/>
<gene>
    <name evidence="1" type="ORF">ACO22_01605</name>
</gene>